<dbReference type="EC" id="3.1.4.-" evidence="4"/>
<dbReference type="Gene3D" id="1.10.3210.10">
    <property type="entry name" value="Hypothetical protein af1432"/>
    <property type="match status" value="1"/>
</dbReference>
<sequence>MKKNNVFELPTMSTALSLLGMAAQVEALKDENKKISEQAARTILKALDAKDNYTFGHSMRVAYFSLVTGAEAGLSPEEMYELELSAIFHDIGKIGTPDAVLNKPSRLSEEEFQIMKKHPENSYEILKDFPMFQKIADNARLHHERFDGKGYPLGLKGEDIPTAARIILIADTFDAMTSTRPYRKGLPYEVAFEELIQFSGTQFDPHLVKMFIQGMKKEALKGEDQFFIPLMDKKFDKNAA</sequence>
<evidence type="ECO:0000259" key="2">
    <source>
        <dbReference type="PROSITE" id="PS51831"/>
    </source>
</evidence>
<dbReference type="RefSeq" id="WP_321397522.1">
    <property type="nucleotide sequence ID" value="NZ_CP139487.1"/>
</dbReference>
<dbReference type="GO" id="GO:0016787">
    <property type="term" value="F:hydrolase activity"/>
    <property type="evidence" value="ECO:0007669"/>
    <property type="project" value="UniProtKB-KW"/>
</dbReference>
<dbReference type="AlphaFoldDB" id="A0AAX4HRY4"/>
<keyword evidence="4" id="KW-0378">Hydrolase</keyword>
<organism evidence="4 5">
    <name type="scientific">Peredibacter starrii</name>
    <dbReference type="NCBI Taxonomy" id="28202"/>
    <lineage>
        <taxon>Bacteria</taxon>
        <taxon>Pseudomonadati</taxon>
        <taxon>Bdellovibrionota</taxon>
        <taxon>Bacteriovoracia</taxon>
        <taxon>Bacteriovoracales</taxon>
        <taxon>Bacteriovoracaceae</taxon>
        <taxon>Peredibacter</taxon>
    </lineage>
</organism>
<dbReference type="SMART" id="SM00471">
    <property type="entry name" value="HDc"/>
    <property type="match status" value="1"/>
</dbReference>
<evidence type="ECO:0000313" key="5">
    <source>
        <dbReference type="Proteomes" id="UP001324634"/>
    </source>
</evidence>
<dbReference type="InterPro" id="IPR037522">
    <property type="entry name" value="HD_GYP_dom"/>
</dbReference>
<dbReference type="PANTHER" id="PTHR43155">
    <property type="entry name" value="CYCLIC DI-GMP PHOSPHODIESTERASE PA4108-RELATED"/>
    <property type="match status" value="1"/>
</dbReference>
<reference evidence="4 5" key="1">
    <citation type="submission" date="2023-11" db="EMBL/GenBank/DDBJ databases">
        <title>Peredibacter starrii A3.12.</title>
        <authorList>
            <person name="Mitchell R.J."/>
        </authorList>
    </citation>
    <scope>NUCLEOTIDE SEQUENCE [LARGE SCALE GENOMIC DNA]</scope>
    <source>
        <strain evidence="4 5">A3.12</strain>
    </source>
</reference>
<feature type="domain" description="HD" evidence="2">
    <location>
        <begin position="54"/>
        <end position="176"/>
    </location>
</feature>
<dbReference type="KEGG" id="psti:SOO65_04340"/>
<dbReference type="SUPFAM" id="SSF109604">
    <property type="entry name" value="HD-domain/PDEase-like"/>
    <property type="match status" value="1"/>
</dbReference>
<dbReference type="CDD" id="cd00077">
    <property type="entry name" value="HDc"/>
    <property type="match status" value="1"/>
</dbReference>
<dbReference type="PROSITE" id="PS51832">
    <property type="entry name" value="HD_GYP"/>
    <property type="match status" value="1"/>
</dbReference>
<dbReference type="Pfam" id="PF13487">
    <property type="entry name" value="HD_5"/>
    <property type="match status" value="1"/>
</dbReference>
<dbReference type="Proteomes" id="UP001324634">
    <property type="component" value="Chromosome"/>
</dbReference>
<dbReference type="PANTHER" id="PTHR43155:SF2">
    <property type="entry name" value="CYCLIC DI-GMP PHOSPHODIESTERASE PA4108"/>
    <property type="match status" value="1"/>
</dbReference>
<accession>A0AAX4HRY4</accession>
<evidence type="ECO:0000313" key="4">
    <source>
        <dbReference type="EMBL" id="WPU65967.1"/>
    </source>
</evidence>
<dbReference type="EMBL" id="CP139487">
    <property type="protein sequence ID" value="WPU65967.1"/>
    <property type="molecule type" value="Genomic_DNA"/>
</dbReference>
<evidence type="ECO:0000259" key="3">
    <source>
        <dbReference type="PROSITE" id="PS51832"/>
    </source>
</evidence>
<name>A0AAX4HRY4_9BACT</name>
<protein>
    <submittedName>
        <fullName evidence="4">HD-GYP domain-containing protein</fullName>
        <ecNumber evidence="4">3.1.4.-</ecNumber>
    </submittedName>
</protein>
<dbReference type="InterPro" id="IPR006674">
    <property type="entry name" value="HD_domain"/>
</dbReference>
<keyword evidence="5" id="KW-1185">Reference proteome</keyword>
<dbReference type="PROSITE" id="PS51831">
    <property type="entry name" value="HD"/>
    <property type="match status" value="1"/>
</dbReference>
<feature type="domain" description="HD-GYP" evidence="3">
    <location>
        <begin position="32"/>
        <end position="227"/>
    </location>
</feature>
<dbReference type="InterPro" id="IPR003607">
    <property type="entry name" value="HD/PDEase_dom"/>
</dbReference>
<keyword evidence="1" id="KW-0175">Coiled coil</keyword>
<gene>
    <name evidence="4" type="ORF">SOO65_04340</name>
</gene>
<proteinExistence type="predicted"/>
<evidence type="ECO:0000256" key="1">
    <source>
        <dbReference type="SAM" id="Coils"/>
    </source>
</evidence>
<feature type="coiled-coil region" evidence="1">
    <location>
        <begin position="18"/>
        <end position="45"/>
    </location>
</feature>